<organism evidence="8">
    <name type="scientific">Thermocrinis ruber</name>
    <dbReference type="NCBI Taxonomy" id="75906"/>
    <lineage>
        <taxon>Bacteria</taxon>
        <taxon>Pseudomonadati</taxon>
        <taxon>Aquificota</taxon>
        <taxon>Aquificia</taxon>
        <taxon>Aquificales</taxon>
        <taxon>Aquificaceae</taxon>
        <taxon>Thermocrinis</taxon>
    </lineage>
</organism>
<evidence type="ECO:0000313" key="8">
    <source>
        <dbReference type="EMBL" id="HHO73256.1"/>
    </source>
</evidence>
<feature type="transmembrane region" description="Helical" evidence="6">
    <location>
        <begin position="25"/>
        <end position="45"/>
    </location>
</feature>
<evidence type="ECO:0000256" key="3">
    <source>
        <dbReference type="ARBA" id="ARBA00022692"/>
    </source>
</evidence>
<dbReference type="EMBL" id="DSAC01000016">
    <property type="protein sequence ID" value="HHO73256.1"/>
    <property type="molecule type" value="Genomic_DNA"/>
</dbReference>
<dbReference type="Gene3D" id="3.30.1890.10">
    <property type="entry name" value="FepE-like"/>
    <property type="match status" value="1"/>
</dbReference>
<evidence type="ECO:0000256" key="6">
    <source>
        <dbReference type="SAM" id="Phobius"/>
    </source>
</evidence>
<feature type="transmembrane region" description="Helical" evidence="6">
    <location>
        <begin position="204"/>
        <end position="225"/>
    </location>
</feature>
<dbReference type="PANTHER" id="PTHR32309">
    <property type="entry name" value="TYROSINE-PROTEIN KINASE"/>
    <property type="match status" value="1"/>
</dbReference>
<keyword evidence="2" id="KW-1003">Cell membrane</keyword>
<dbReference type="GO" id="GO:0005886">
    <property type="term" value="C:plasma membrane"/>
    <property type="evidence" value="ECO:0007669"/>
    <property type="project" value="UniProtKB-SubCell"/>
</dbReference>
<feature type="domain" description="Polysaccharide chain length determinant N-terminal" evidence="7">
    <location>
        <begin position="10"/>
        <end position="68"/>
    </location>
</feature>
<dbReference type="GO" id="GO:0004713">
    <property type="term" value="F:protein tyrosine kinase activity"/>
    <property type="evidence" value="ECO:0007669"/>
    <property type="project" value="TreeGrafter"/>
</dbReference>
<reference evidence="8" key="1">
    <citation type="journal article" date="2020" name="mSystems">
        <title>Genome- and Community-Level Interaction Insights into Carbon Utilization and Element Cycling Functions of Hydrothermarchaeota in Hydrothermal Sediment.</title>
        <authorList>
            <person name="Zhou Z."/>
            <person name="Liu Y."/>
            <person name="Xu W."/>
            <person name="Pan J."/>
            <person name="Luo Z.H."/>
            <person name="Li M."/>
        </authorList>
    </citation>
    <scope>NUCLEOTIDE SEQUENCE [LARGE SCALE GENOMIC DNA]</scope>
    <source>
        <strain evidence="8">SpSt-114</strain>
    </source>
</reference>
<dbReference type="PANTHER" id="PTHR32309:SF13">
    <property type="entry name" value="FERRIC ENTEROBACTIN TRANSPORT PROTEIN FEPE"/>
    <property type="match status" value="1"/>
</dbReference>
<accession>A0A7C5X2Q6</accession>
<dbReference type="Pfam" id="PF02706">
    <property type="entry name" value="Wzz"/>
    <property type="match status" value="1"/>
</dbReference>
<dbReference type="InterPro" id="IPR003856">
    <property type="entry name" value="LPS_length_determ_N"/>
</dbReference>
<comment type="subcellular location">
    <subcellularLocation>
        <location evidence="1">Cell membrane</location>
        <topology evidence="1">Multi-pass membrane protein</topology>
    </subcellularLocation>
</comment>
<evidence type="ECO:0000256" key="5">
    <source>
        <dbReference type="ARBA" id="ARBA00023136"/>
    </source>
</evidence>
<comment type="caution">
    <text evidence="8">The sequence shown here is derived from an EMBL/GenBank/DDBJ whole genome shotgun (WGS) entry which is preliminary data.</text>
</comment>
<evidence type="ECO:0000256" key="1">
    <source>
        <dbReference type="ARBA" id="ARBA00004651"/>
    </source>
</evidence>
<evidence type="ECO:0000256" key="4">
    <source>
        <dbReference type="ARBA" id="ARBA00022989"/>
    </source>
</evidence>
<keyword evidence="3 6" id="KW-0812">Transmembrane</keyword>
<protein>
    <recommendedName>
        <fullName evidence="7">Polysaccharide chain length determinant N-terminal domain-containing protein</fullName>
    </recommendedName>
</protein>
<keyword evidence="4 6" id="KW-1133">Transmembrane helix</keyword>
<dbReference type="AlphaFoldDB" id="A0A7C5X2Q6"/>
<sequence length="240" mass="27084">MEQNETSNGEIDLFELLQKLYERRWIILGITAFTTVLAILVSVFMPKAYKAGAIVGVKSISISEIQDGIKTYVEIHEDDTLKDILKKVKISPVRNAQGVAKIEVEGASPKLAKENLEKVIELINKKLFLQQIEEIKKNHNIRLNSIDQTIHDIASGNKTVYDPSKYADLIAEKGHILRWLQNPEFIYLITEIQTSSKPVRPKPLLYTSIGFITGLFLGVFVALVLEAIKSRRMSINHSRG</sequence>
<keyword evidence="5 6" id="KW-0472">Membrane</keyword>
<name>A0A7C5X2Q6_9AQUI</name>
<gene>
    <name evidence="8" type="ORF">ENN04_01280</name>
</gene>
<evidence type="ECO:0000256" key="2">
    <source>
        <dbReference type="ARBA" id="ARBA00022475"/>
    </source>
</evidence>
<evidence type="ECO:0000259" key="7">
    <source>
        <dbReference type="Pfam" id="PF02706"/>
    </source>
</evidence>
<proteinExistence type="predicted"/>
<dbReference type="InterPro" id="IPR050445">
    <property type="entry name" value="Bact_polysacc_biosynth/exp"/>
</dbReference>